<evidence type="ECO:0000313" key="8">
    <source>
        <dbReference type="EMBL" id="ROT38402.1"/>
    </source>
</evidence>
<dbReference type="InterPro" id="IPR024990">
    <property type="entry name" value="Apc1"/>
</dbReference>
<dbReference type="Pfam" id="PF20518">
    <property type="entry name" value="Apc1_MidN"/>
    <property type="match status" value="1"/>
</dbReference>
<protein>
    <submittedName>
        <fullName evidence="8">Uncharacterized protein</fullName>
    </submittedName>
</protein>
<feature type="region of interest" description="Disordered" evidence="5">
    <location>
        <begin position="1945"/>
        <end position="1964"/>
    </location>
</feature>
<accession>A0A3N2PV72</accession>
<dbReference type="PANTHER" id="PTHR12827:SF3">
    <property type="entry name" value="ANAPHASE-PROMOTING COMPLEX SUBUNIT 1"/>
    <property type="match status" value="1"/>
</dbReference>
<dbReference type="PANTHER" id="PTHR12827">
    <property type="entry name" value="MEIOTIC CHECKPOINT REGULATOR TSG24 FAMILY MEMBER"/>
    <property type="match status" value="1"/>
</dbReference>
<dbReference type="GO" id="GO:0070979">
    <property type="term" value="P:protein K11-linked ubiquitination"/>
    <property type="evidence" value="ECO:0007669"/>
    <property type="project" value="TreeGrafter"/>
</dbReference>
<proteinExistence type="inferred from homology"/>
<dbReference type="GO" id="GO:0051301">
    <property type="term" value="P:cell division"/>
    <property type="evidence" value="ECO:0007669"/>
    <property type="project" value="UniProtKB-KW"/>
</dbReference>
<keyword evidence="4" id="KW-0131">Cell cycle</keyword>
<dbReference type="GO" id="GO:0060090">
    <property type="term" value="F:molecular adaptor activity"/>
    <property type="evidence" value="ECO:0007669"/>
    <property type="project" value="TreeGrafter"/>
</dbReference>
<dbReference type="GO" id="GO:0005680">
    <property type="term" value="C:anaphase-promoting complex"/>
    <property type="evidence" value="ECO:0007669"/>
    <property type="project" value="InterPro"/>
</dbReference>
<feature type="compositionally biased region" description="Polar residues" evidence="5">
    <location>
        <begin position="343"/>
        <end position="357"/>
    </location>
</feature>
<dbReference type="OrthoDB" id="26401at2759"/>
<dbReference type="EMBL" id="ML119055">
    <property type="protein sequence ID" value="ROT38402.1"/>
    <property type="molecule type" value="Genomic_DNA"/>
</dbReference>
<keyword evidence="3" id="KW-0498">Mitosis</keyword>
<dbReference type="GO" id="GO:0031145">
    <property type="term" value="P:anaphase-promoting complex-dependent catabolic process"/>
    <property type="evidence" value="ECO:0007669"/>
    <property type="project" value="TreeGrafter"/>
</dbReference>
<dbReference type="InterPro" id="IPR049255">
    <property type="entry name" value="Apc1_N"/>
</dbReference>
<dbReference type="Gene3D" id="1.25.10.10">
    <property type="entry name" value="Leucine-rich Repeat Variant"/>
    <property type="match status" value="3"/>
</dbReference>
<evidence type="ECO:0000256" key="5">
    <source>
        <dbReference type="SAM" id="MobiDB-lite"/>
    </source>
</evidence>
<evidence type="ECO:0000256" key="1">
    <source>
        <dbReference type="ARBA" id="ARBA00010547"/>
    </source>
</evidence>
<evidence type="ECO:0000259" key="7">
    <source>
        <dbReference type="Pfam" id="PF20518"/>
    </source>
</evidence>
<dbReference type="GeneID" id="39581972"/>
<dbReference type="InterPro" id="IPR011989">
    <property type="entry name" value="ARM-like"/>
</dbReference>
<dbReference type="FunFam" id="1.25.10.10:FF:000531">
    <property type="entry name" value="Negative regulator of mitosis"/>
    <property type="match status" value="1"/>
</dbReference>
<feature type="compositionally biased region" description="Basic and acidic residues" evidence="5">
    <location>
        <begin position="375"/>
        <end position="391"/>
    </location>
</feature>
<comment type="similarity">
    <text evidence="1">Belongs to the APC1 family.</text>
</comment>
<dbReference type="Pfam" id="PF12859">
    <property type="entry name" value="ANAPC1"/>
    <property type="match status" value="1"/>
</dbReference>
<dbReference type="GO" id="GO:0007091">
    <property type="term" value="P:metaphase/anaphase transition of mitotic cell cycle"/>
    <property type="evidence" value="ECO:0007669"/>
    <property type="project" value="TreeGrafter"/>
</dbReference>
<dbReference type="FunFam" id="1.25.10.10:FF:000283">
    <property type="entry name" value="Anaphase-promoting complex subunit 1"/>
    <property type="match status" value="1"/>
</dbReference>
<dbReference type="InterPro" id="IPR046794">
    <property type="entry name" value="Apc1_MidN"/>
</dbReference>
<feature type="domain" description="Anaphase-promoting complex subunit 1 middle" evidence="7">
    <location>
        <begin position="1047"/>
        <end position="1110"/>
    </location>
</feature>
<evidence type="ECO:0000256" key="4">
    <source>
        <dbReference type="ARBA" id="ARBA00023306"/>
    </source>
</evidence>
<evidence type="ECO:0000313" key="9">
    <source>
        <dbReference type="Proteomes" id="UP000272025"/>
    </source>
</evidence>
<keyword evidence="9" id="KW-1185">Reference proteome</keyword>
<dbReference type="STRING" id="1314773.A0A3N2PV72"/>
<dbReference type="Proteomes" id="UP000272025">
    <property type="component" value="Unassembled WGS sequence"/>
</dbReference>
<evidence type="ECO:0000256" key="2">
    <source>
        <dbReference type="ARBA" id="ARBA00022618"/>
    </source>
</evidence>
<evidence type="ECO:0000256" key="3">
    <source>
        <dbReference type="ARBA" id="ARBA00022776"/>
    </source>
</evidence>
<feature type="region of interest" description="Disordered" evidence="5">
    <location>
        <begin position="337"/>
        <end position="457"/>
    </location>
</feature>
<name>A0A3N2PV72_SODAK</name>
<organism evidence="8 9">
    <name type="scientific">Sodiomyces alkalinus (strain CBS 110278 / VKM F-3762 / F11)</name>
    <name type="common">Alkaliphilic filamentous fungus</name>
    <dbReference type="NCBI Taxonomy" id="1314773"/>
    <lineage>
        <taxon>Eukaryota</taxon>
        <taxon>Fungi</taxon>
        <taxon>Dikarya</taxon>
        <taxon>Ascomycota</taxon>
        <taxon>Pezizomycotina</taxon>
        <taxon>Sordariomycetes</taxon>
        <taxon>Hypocreomycetidae</taxon>
        <taxon>Glomerellales</taxon>
        <taxon>Plectosphaerellaceae</taxon>
        <taxon>Sodiomyces</taxon>
    </lineage>
</organism>
<gene>
    <name evidence="8" type="ORF">SODALDRAFT_350637</name>
</gene>
<reference evidence="8 9" key="1">
    <citation type="journal article" date="2018" name="Mol. Ecol.">
        <title>The obligate alkalophilic soda-lake fungus Sodiomyces alkalinus has shifted to a protein diet.</title>
        <authorList>
            <person name="Grum-Grzhimaylo A.A."/>
            <person name="Falkoski D.L."/>
            <person name="van den Heuvel J."/>
            <person name="Valero-Jimenez C.A."/>
            <person name="Min B."/>
            <person name="Choi I.G."/>
            <person name="Lipzen A."/>
            <person name="Daum C.G."/>
            <person name="Aanen D.K."/>
            <person name="Tsang A."/>
            <person name="Henrissat B."/>
            <person name="Bilanenko E.N."/>
            <person name="de Vries R.P."/>
            <person name="van Kan J.A.L."/>
            <person name="Grigoriev I.V."/>
            <person name="Debets A.J.M."/>
        </authorList>
    </citation>
    <scope>NUCLEOTIDE SEQUENCE [LARGE SCALE GENOMIC DNA]</scope>
    <source>
        <strain evidence="8 9">F11</strain>
    </source>
</reference>
<sequence>MASVRSLGLHQPTAFQRTVDELAPPGKATTSSPPYGWEFTIDDENGEQVEDELLVTKTSVIWSRGDVFRKSFNFELEKEPVTQALITYFPAYEESRAPSSSNGSSHGARPALREPKLSKALFVVFRTQAHIHFVSGNSHVVHMPFEAEAVCAGPRGVIIQRKQRDDNLAPIFPKFPKVPPNSFVSSQTTAPSLRGSQQTVFSVEGLGNPKVLPLRLSSTLENMWEPQLDYPESRWPRLVSLMDPLQDLGLVVTAQPDTSTRHRRSRNASRSPYFLDPAEEILHIEEIKLPGSLRSSNPLILAITVNRETSSYGVWRLMYLHNGDPFIKQAKTELIKADRRRSSMQPNFASGASTPVQPNFRESFGAPLPGKRAPRKSEKFEKSDKGEKTDALDFVSSLDLDNDGGKGRRQSRRVSSMLARADLSASQEQPPMSHHAGSRRLESYGSHSQGPRLSGGTFGSLHYSQTIHPSLSSLLEAPVDNVLDELRAGGDFEGFHSMGLDDHGLDGLAQEVLLSKVYSIPMDNSNIRYSLSDQPARIQSKVFILEAPRFSVEDPAKCEIIIGFQDAMEKKLQLLTVEIRKGTKFLAPPRADHRISPNLDDLRLTCGQLRRAHPVVDSCKVTDGGLSAILILSEGHDNRRELSIQAPWLEKTPVSVPWLLLENERSLRHAGRVIDRDVGQRRSEAFEITRGGVIGLRYPRIGGIVDMVDGTDRHHQIQIQLQPRNPLVRKVLDACRSVLPPSHSKRMLPSWWNAMQWLRGQNAGVADPEWSALTIQLLALFLALGNPDLPMPSTTPRSAKSKRRAHSGSFGSIYDVEDWRTLQSYETPNALGYPPWQQARAWGWTVDDDEADGHSPDLADSKFLPRHVRFARSYFASSTSADVGNARWLSAALRRSGENIGNTVSNLAMALHLLLEEQKLDVMVPECASPGSAELRSLVCQLARWLRWHDMVSIYSLGIQDLPDSRPEYDIELPGLSLPQPPALFSDIIEWIRSCLTKGDRSPFPTLRNLYDAGTPAWGHEQQQPPDLRWDPITPRTLMFVRFFDKTGPRSDAVSMVEAMHAAGITKRVLETLPEAILTPLRDVISRCQPRPPASWSKELLHLVGRGDISLILETRKKPRSNLTDILAPTHNASWDFRAVCQSVEEYNSVGHDDADGTERQAVIRALFKDDRRLKEAQGLLSTHRPRAVRLYPQPGWTESEYLEKQKELVSRVATGTLAIPAGRALLYYGSRFPLLTQKLHIGGFNLNCIVRPTNVTVGVDKTQYTEEKVCWGFFHQGVAAGLAISPEAKGIDTSWILYNKPNQDLSNRHAGFLLALGLNGHLRDVAKWVAFKYLTPKHTMTSIGLLLGLAASYLGTMDSLITRLLSVHVTRMLPRGAAELNLSHLTQTTGIMGIGLLYCGSQHRRMSEIIMSEIEHVEEEDEEEPLRNECYRLAAGFSLGFINLGKGNDLKGLHDMRLTETLIAMATTTKKVEVVHVLDRAAAGAVMALALIYMKSEDRIVARKIEVPDSVMQFDYIRPDILLLRTVAKNLILWSEMEPTFDWISDNLPTAYRFRHRLTGTIALKSTDLPFFSILAGLCFSLALRFSGSGSIKVRDLLVHYLDQFMRVTRIAPTKRPPPLDHPVYDEELARSNARMCQDVLAMSVAIVMAGTGDLVALRRLRSLHGRDDADTPYGSHLAAHLAIGALFLGCGTATFGSSDLAIASLLVAFYPVLPVSVADNRSHLQAFRYFWVLATENRCLVTKDMATGQPVSVPVHIRMKPALGWGNTGAAADDSDDGVLVRTTPCLLPPLSDMASLRTSAGPAFWDVELDLVATPAVADALAKNQNLHLRRRPPQEAPFRATLRALGHDALTDATHDGTGLRHDPLAWMFRTDALRGLTHAERALVLSRGTGAEGGGAASGSYSAVDARLVLEQSVDGASRERLQGLRLLFDWVDTRRRMDVEEQGGGEKKGKAKDEKKAENLRMETRWDQGWWLRDSVIEALKGRVYLSGREE</sequence>
<feature type="domain" description="Anaphase-promoting complex subunit 1 N-terminal" evidence="6">
    <location>
        <begin position="34"/>
        <end position="777"/>
    </location>
</feature>
<evidence type="ECO:0000259" key="6">
    <source>
        <dbReference type="Pfam" id="PF12859"/>
    </source>
</evidence>
<dbReference type="RefSeq" id="XP_028466208.1">
    <property type="nucleotide sequence ID" value="XM_028613494.1"/>
</dbReference>
<keyword evidence="2" id="KW-0132">Cell division</keyword>